<protein>
    <recommendedName>
        <fullName evidence="8">Large ribosomal subunit protein uL22c</fullName>
    </recommendedName>
</protein>
<keyword evidence="11" id="KW-1185">Reference proteome</keyword>
<reference evidence="10" key="1">
    <citation type="submission" date="2020-10" db="EMBL/GenBank/DDBJ databases">
        <title>Unveiling of a novel bifunctional photoreceptor, Dualchrome1, isolated from a cosmopolitan green alga.</title>
        <authorList>
            <person name="Suzuki S."/>
            <person name="Kawachi M."/>
        </authorList>
    </citation>
    <scope>NUCLEOTIDE SEQUENCE</scope>
    <source>
        <strain evidence="10">NIES 2893</strain>
    </source>
</reference>
<evidence type="ECO:0000256" key="4">
    <source>
        <dbReference type="ARBA" id="ARBA00022730"/>
    </source>
</evidence>
<gene>
    <name evidence="10" type="ORF">PPROV_000238200</name>
</gene>
<sequence>MSASQMMRVSSRPSVARPCVNVRRAAAPRAVRAVIPQQAAFVGRRAQPQPLALASRVVSTAAATEEVSAVTTDRVCGECSLKNLKMSVFKVRRVINQLRGRSYEECLVLLEFMPYRACEPVKRCLMSAAANAKFFGLNKSQLYVEECYADQGPYMKRFRPRAQGRANKILKPTCRVYFKVSERSAGSEIEEADA</sequence>
<keyword evidence="5" id="KW-0694">RNA-binding</keyword>
<dbReference type="Proteomes" id="UP000660262">
    <property type="component" value="Unassembled WGS sequence"/>
</dbReference>
<comment type="subcellular location">
    <subcellularLocation>
        <location evidence="1">Plastid</location>
    </subcellularLocation>
</comment>
<dbReference type="CDD" id="cd00336">
    <property type="entry name" value="Ribosomal_L22"/>
    <property type="match status" value="1"/>
</dbReference>
<dbReference type="GO" id="GO:0009536">
    <property type="term" value="C:plastid"/>
    <property type="evidence" value="ECO:0007669"/>
    <property type="project" value="UniProtKB-SubCell"/>
</dbReference>
<dbReference type="Gene3D" id="3.90.470.10">
    <property type="entry name" value="Ribosomal protein L22/L17"/>
    <property type="match status" value="1"/>
</dbReference>
<evidence type="ECO:0000256" key="9">
    <source>
        <dbReference type="RuleBase" id="RU004005"/>
    </source>
</evidence>
<proteinExistence type="inferred from homology"/>
<keyword evidence="7 9" id="KW-0687">Ribonucleoprotein</keyword>
<comment type="similarity">
    <text evidence="2 9">Belongs to the universal ribosomal protein uL22 family.</text>
</comment>
<dbReference type="InterPro" id="IPR005727">
    <property type="entry name" value="Ribosomal_uL22_bac/chlpt-type"/>
</dbReference>
<dbReference type="NCBIfam" id="TIGR01044">
    <property type="entry name" value="rplV_bact"/>
    <property type="match status" value="1"/>
</dbReference>
<dbReference type="GO" id="GO:0015934">
    <property type="term" value="C:large ribosomal subunit"/>
    <property type="evidence" value="ECO:0007669"/>
    <property type="project" value="InterPro"/>
</dbReference>
<evidence type="ECO:0000313" key="11">
    <source>
        <dbReference type="Proteomes" id="UP000660262"/>
    </source>
</evidence>
<dbReference type="OrthoDB" id="1840754at2759"/>
<keyword evidence="4" id="KW-0699">rRNA-binding</keyword>
<dbReference type="PANTHER" id="PTHR13501:SF10">
    <property type="entry name" value="LARGE RIBOSOMAL SUBUNIT PROTEIN UL22M"/>
    <property type="match status" value="1"/>
</dbReference>
<dbReference type="GO" id="GO:0006412">
    <property type="term" value="P:translation"/>
    <property type="evidence" value="ECO:0007669"/>
    <property type="project" value="InterPro"/>
</dbReference>
<keyword evidence="6 9" id="KW-0689">Ribosomal protein</keyword>
<dbReference type="GO" id="GO:0003735">
    <property type="term" value="F:structural constituent of ribosome"/>
    <property type="evidence" value="ECO:0007669"/>
    <property type="project" value="InterPro"/>
</dbReference>
<accession>A0A830HEU3</accession>
<dbReference type="AlphaFoldDB" id="A0A830HEU3"/>
<dbReference type="GO" id="GO:0019843">
    <property type="term" value="F:rRNA binding"/>
    <property type="evidence" value="ECO:0007669"/>
    <property type="project" value="UniProtKB-KW"/>
</dbReference>
<evidence type="ECO:0000256" key="3">
    <source>
        <dbReference type="ARBA" id="ARBA00022640"/>
    </source>
</evidence>
<evidence type="ECO:0000256" key="5">
    <source>
        <dbReference type="ARBA" id="ARBA00022884"/>
    </source>
</evidence>
<evidence type="ECO:0000256" key="6">
    <source>
        <dbReference type="ARBA" id="ARBA00022980"/>
    </source>
</evidence>
<dbReference type="InterPro" id="IPR047867">
    <property type="entry name" value="Ribosomal_uL22_bac/org-type"/>
</dbReference>
<evidence type="ECO:0000256" key="2">
    <source>
        <dbReference type="ARBA" id="ARBA00009451"/>
    </source>
</evidence>
<evidence type="ECO:0000313" key="10">
    <source>
        <dbReference type="EMBL" id="GHP03627.1"/>
    </source>
</evidence>
<keyword evidence="3" id="KW-0934">Plastid</keyword>
<evidence type="ECO:0000256" key="8">
    <source>
        <dbReference type="ARBA" id="ARBA00035285"/>
    </source>
</evidence>
<dbReference type="InterPro" id="IPR036394">
    <property type="entry name" value="Ribosomal_uL22_sf"/>
</dbReference>
<organism evidence="10 11">
    <name type="scientific">Pycnococcus provasolii</name>
    <dbReference type="NCBI Taxonomy" id="41880"/>
    <lineage>
        <taxon>Eukaryota</taxon>
        <taxon>Viridiplantae</taxon>
        <taxon>Chlorophyta</taxon>
        <taxon>Pseudoscourfieldiophyceae</taxon>
        <taxon>Pseudoscourfieldiales</taxon>
        <taxon>Pycnococcaceae</taxon>
        <taxon>Pycnococcus</taxon>
    </lineage>
</organism>
<name>A0A830HEU3_9CHLO</name>
<dbReference type="EMBL" id="BNJQ01000006">
    <property type="protein sequence ID" value="GHP03627.1"/>
    <property type="molecule type" value="Genomic_DNA"/>
</dbReference>
<dbReference type="Pfam" id="PF00237">
    <property type="entry name" value="Ribosomal_L22"/>
    <property type="match status" value="1"/>
</dbReference>
<dbReference type="SUPFAM" id="SSF54843">
    <property type="entry name" value="Ribosomal protein L22"/>
    <property type="match status" value="1"/>
</dbReference>
<evidence type="ECO:0000256" key="7">
    <source>
        <dbReference type="ARBA" id="ARBA00023274"/>
    </source>
</evidence>
<dbReference type="InterPro" id="IPR001063">
    <property type="entry name" value="Ribosomal_uL22"/>
</dbReference>
<dbReference type="PANTHER" id="PTHR13501">
    <property type="entry name" value="CHLOROPLAST 50S RIBOSOMAL PROTEIN L22-RELATED"/>
    <property type="match status" value="1"/>
</dbReference>
<evidence type="ECO:0000256" key="1">
    <source>
        <dbReference type="ARBA" id="ARBA00004474"/>
    </source>
</evidence>
<dbReference type="HAMAP" id="MF_01331_B">
    <property type="entry name" value="Ribosomal_uL22_B"/>
    <property type="match status" value="1"/>
</dbReference>
<comment type="caution">
    <text evidence="10">The sequence shown here is derived from an EMBL/GenBank/DDBJ whole genome shotgun (WGS) entry which is preliminary data.</text>
</comment>